<evidence type="ECO:0000313" key="1">
    <source>
        <dbReference type="EMBL" id="MBF4696038.1"/>
    </source>
</evidence>
<gene>
    <name evidence="1" type="ORF">ISU02_23315</name>
</gene>
<reference evidence="1 2" key="1">
    <citation type="submission" date="2020-11" db="EMBL/GenBank/DDBJ databases">
        <title>Fusibacter basophilias sp. nov.</title>
        <authorList>
            <person name="Qiu D."/>
        </authorList>
    </citation>
    <scope>NUCLEOTIDE SEQUENCE [LARGE SCALE GENOMIC DNA]</scope>
    <source>
        <strain evidence="1 2">Q10-2</strain>
    </source>
</reference>
<proteinExistence type="predicted"/>
<evidence type="ECO:0000313" key="2">
    <source>
        <dbReference type="Proteomes" id="UP000614200"/>
    </source>
</evidence>
<dbReference type="Proteomes" id="UP000614200">
    <property type="component" value="Unassembled WGS sequence"/>
</dbReference>
<comment type="caution">
    <text evidence="1">The sequence shown here is derived from an EMBL/GenBank/DDBJ whole genome shotgun (WGS) entry which is preliminary data.</text>
</comment>
<accession>A0ABS0A018</accession>
<organism evidence="1 2">
    <name type="scientific">Fusibacter ferrireducens</name>
    <dbReference type="NCBI Taxonomy" id="2785058"/>
    <lineage>
        <taxon>Bacteria</taxon>
        <taxon>Bacillati</taxon>
        <taxon>Bacillota</taxon>
        <taxon>Clostridia</taxon>
        <taxon>Eubacteriales</taxon>
        <taxon>Eubacteriales Family XII. Incertae Sedis</taxon>
        <taxon>Fusibacter</taxon>
    </lineage>
</organism>
<protein>
    <submittedName>
        <fullName evidence="1">Uncharacterized protein</fullName>
    </submittedName>
</protein>
<keyword evidence="2" id="KW-1185">Reference proteome</keyword>
<dbReference type="EMBL" id="JADKNH010000030">
    <property type="protein sequence ID" value="MBF4696038.1"/>
    <property type="molecule type" value="Genomic_DNA"/>
</dbReference>
<dbReference type="RefSeq" id="WP_194704274.1">
    <property type="nucleotide sequence ID" value="NZ_JADKNH010000030.1"/>
</dbReference>
<sequence>MGKISKQMVISCYENGKKVHKGLISRTDGKVFVNQETGMDIGSANDYITVLMAMLDGIEYHRTINAMATQYFLDNIKIDFGIEAQQIAAKATILHTKYYSTLGHGRQRKVEEIANRVLEK</sequence>
<name>A0ABS0A018_9FIRM</name>